<dbReference type="EMBL" id="UXSR01001088">
    <property type="protein sequence ID" value="VDD77895.1"/>
    <property type="molecule type" value="Genomic_DNA"/>
</dbReference>
<accession>A0A0R3UAE9</accession>
<dbReference type="AlphaFoldDB" id="A0A0R3UAE9"/>
<reference evidence="1 2" key="1">
    <citation type="submission" date="2018-10" db="EMBL/GenBank/DDBJ databases">
        <authorList>
            <consortium name="Pathogen Informatics"/>
        </authorList>
    </citation>
    <scope>NUCLEOTIDE SEQUENCE [LARGE SCALE GENOMIC DNA]</scope>
</reference>
<evidence type="ECO:0000313" key="1">
    <source>
        <dbReference type="EMBL" id="VDD77895.1"/>
    </source>
</evidence>
<organism evidence="1 2">
    <name type="scientific">Mesocestoides corti</name>
    <name type="common">Flatworm</name>
    <dbReference type="NCBI Taxonomy" id="53468"/>
    <lineage>
        <taxon>Eukaryota</taxon>
        <taxon>Metazoa</taxon>
        <taxon>Spiralia</taxon>
        <taxon>Lophotrochozoa</taxon>
        <taxon>Platyhelminthes</taxon>
        <taxon>Cestoda</taxon>
        <taxon>Eucestoda</taxon>
        <taxon>Cyclophyllidea</taxon>
        <taxon>Mesocestoididae</taxon>
        <taxon>Mesocestoides</taxon>
    </lineage>
</organism>
<dbReference type="Proteomes" id="UP000267029">
    <property type="component" value="Unassembled WGS sequence"/>
</dbReference>
<protein>
    <submittedName>
        <fullName evidence="1">Uncharacterized protein</fullName>
    </submittedName>
</protein>
<sequence length="119" mass="13347">MSAKTSTRPSDVASSQRNAFRDYVVTYQFRDDNSKALLFNDALEEKTDVNLKFEVPSRPGCCKPKLRAAGIFAEIRVKLLHGKRSFNKFEVAVSLASGDRVRTHSGTMQTHLILIVECL</sequence>
<name>A0A0R3UAE9_MESCO</name>
<proteinExistence type="predicted"/>
<gene>
    <name evidence="1" type="ORF">MCOS_LOCUS3898</name>
</gene>
<evidence type="ECO:0000313" key="2">
    <source>
        <dbReference type="Proteomes" id="UP000267029"/>
    </source>
</evidence>
<keyword evidence="2" id="KW-1185">Reference proteome</keyword>